<dbReference type="EMBL" id="JARAKF010000001">
    <property type="protein sequence ID" value="MDU8993342.1"/>
    <property type="molecule type" value="Genomic_DNA"/>
</dbReference>
<comment type="caution">
    <text evidence="2">The sequence shown here is derived from an EMBL/GenBank/DDBJ whole genome shotgun (WGS) entry which is preliminary data.</text>
</comment>
<dbReference type="SUPFAM" id="SSF56801">
    <property type="entry name" value="Acetyl-CoA synthetase-like"/>
    <property type="match status" value="1"/>
</dbReference>
<organism evidence="2 3">
    <name type="scientific">Streptomyces mirabilis</name>
    <dbReference type="NCBI Taxonomy" id="68239"/>
    <lineage>
        <taxon>Bacteria</taxon>
        <taxon>Bacillati</taxon>
        <taxon>Actinomycetota</taxon>
        <taxon>Actinomycetes</taxon>
        <taxon>Kitasatosporales</taxon>
        <taxon>Streptomycetaceae</taxon>
        <taxon>Streptomyces</taxon>
    </lineage>
</organism>
<evidence type="ECO:0000313" key="3">
    <source>
        <dbReference type="Proteomes" id="UP001257627"/>
    </source>
</evidence>
<dbReference type="Pfam" id="PF00501">
    <property type="entry name" value="AMP-binding"/>
    <property type="match status" value="1"/>
</dbReference>
<dbReference type="Proteomes" id="UP001257627">
    <property type="component" value="Unassembled WGS sequence"/>
</dbReference>
<dbReference type="PANTHER" id="PTHR43767">
    <property type="entry name" value="LONG-CHAIN-FATTY-ACID--COA LIGASE"/>
    <property type="match status" value="1"/>
</dbReference>
<sequence>MQWESIDHVIKEMAGISPETAAVLGDGFFVDYASLDDGADFLAEAIEAAGVSPLDRVGVYIRSGYEFLVAVLALSRVGAVPALLDVLGDPESMRRIPDEAGLNFIITHGADAALTEEMFFDDEELGAVPGAPDFALVAREAAAVDKLDDPGIIFFTPRNGDPVFVSHTEILESMQEIADGLGLSARDVVTITESLNSQDSIVLGFSAFLVGGGLSLGRTPRFVEESQTRMISSSSVAMLASARRRPLDTAGLAVSSRPQLRAIVGSDELLPDNCDNWFETGFHDHCAHTKEGMMEPQLCTIDLIGGRVRIDRHARAVFDEFDEPYALGLLAGRSLGH</sequence>
<dbReference type="InterPro" id="IPR050237">
    <property type="entry name" value="ATP-dep_AMP-bd_enzyme"/>
</dbReference>
<evidence type="ECO:0000259" key="1">
    <source>
        <dbReference type="Pfam" id="PF00501"/>
    </source>
</evidence>
<reference evidence="2 3" key="1">
    <citation type="submission" date="2023-02" db="EMBL/GenBank/DDBJ databases">
        <authorList>
            <person name="Maleckis M."/>
        </authorList>
    </citation>
    <scope>NUCLEOTIDE SEQUENCE [LARGE SCALE GENOMIC DNA]</scope>
    <source>
        <strain evidence="2 3">P8-A2</strain>
    </source>
</reference>
<keyword evidence="3" id="KW-1185">Reference proteome</keyword>
<dbReference type="InterPro" id="IPR042099">
    <property type="entry name" value="ANL_N_sf"/>
</dbReference>
<name>A0ABU3UHF5_9ACTN</name>
<dbReference type="InterPro" id="IPR000873">
    <property type="entry name" value="AMP-dep_synth/lig_dom"/>
</dbReference>
<evidence type="ECO:0000313" key="2">
    <source>
        <dbReference type="EMBL" id="MDU8993342.1"/>
    </source>
</evidence>
<dbReference type="RefSeq" id="WP_164406017.1">
    <property type="nucleotide sequence ID" value="NZ_CP107955.1"/>
</dbReference>
<dbReference type="PANTHER" id="PTHR43767:SF1">
    <property type="entry name" value="NONRIBOSOMAL PEPTIDE SYNTHASE PES1 (EUROFUNG)-RELATED"/>
    <property type="match status" value="1"/>
</dbReference>
<accession>A0ABU3UHF5</accession>
<feature type="domain" description="AMP-dependent synthetase/ligase" evidence="1">
    <location>
        <begin position="17"/>
        <end position="114"/>
    </location>
</feature>
<dbReference type="Gene3D" id="3.40.50.12780">
    <property type="entry name" value="N-terminal domain of ligase-like"/>
    <property type="match status" value="1"/>
</dbReference>
<proteinExistence type="predicted"/>
<protein>
    <submittedName>
        <fullName evidence="2">Class I adenylate-forming enzyme family protein</fullName>
    </submittedName>
</protein>
<gene>
    <name evidence="2" type="ORF">PU648_13480</name>
</gene>